<dbReference type="Gene3D" id="1.10.8.350">
    <property type="entry name" value="Bacterial muramidase"/>
    <property type="match status" value="1"/>
</dbReference>
<evidence type="ECO:0000256" key="2">
    <source>
        <dbReference type="SAM" id="MobiDB-lite"/>
    </source>
</evidence>
<reference evidence="6" key="1">
    <citation type="submission" date="2017-02" db="EMBL/GenBank/DDBJ databases">
        <authorList>
            <person name="Varghese N."/>
            <person name="Submissions S."/>
        </authorList>
    </citation>
    <scope>NUCLEOTIDE SEQUENCE [LARGE SCALE GENOMIC DNA]</scope>
    <source>
        <strain evidence="6">ATCC 49788</strain>
    </source>
</reference>
<protein>
    <submittedName>
        <fullName evidence="5">Membrane-bound lytic murein transglycosylase B</fullName>
    </submittedName>
</protein>
<dbReference type="PANTHER" id="PTHR30163">
    <property type="entry name" value="MEMBRANE-BOUND LYTIC MUREIN TRANSGLYCOSYLASE B"/>
    <property type="match status" value="1"/>
</dbReference>
<feature type="compositionally biased region" description="Low complexity" evidence="2">
    <location>
        <begin position="92"/>
        <end position="122"/>
    </location>
</feature>
<dbReference type="InterPro" id="IPR043426">
    <property type="entry name" value="MltB-like"/>
</dbReference>
<name>A0A1T4WQ92_9GAMM</name>
<dbReference type="GO" id="GO:0009253">
    <property type="term" value="P:peptidoglycan catabolic process"/>
    <property type="evidence" value="ECO:0007669"/>
    <property type="project" value="TreeGrafter"/>
</dbReference>
<feature type="domain" description="Transglycosylase SLT" evidence="4">
    <location>
        <begin position="148"/>
        <end position="436"/>
    </location>
</feature>
<keyword evidence="3" id="KW-0732">Signal</keyword>
<feature type="chain" id="PRO_5012323571" evidence="3">
    <location>
        <begin position="22"/>
        <end position="447"/>
    </location>
</feature>
<dbReference type="InterPro" id="IPR011757">
    <property type="entry name" value="Lytic_transglycosylase_MltB"/>
</dbReference>
<dbReference type="PROSITE" id="PS51257">
    <property type="entry name" value="PROKAR_LIPOPROTEIN"/>
    <property type="match status" value="1"/>
</dbReference>
<evidence type="ECO:0000313" key="5">
    <source>
        <dbReference type="EMBL" id="SKA78781.1"/>
    </source>
</evidence>
<feature type="region of interest" description="Disordered" evidence="2">
    <location>
        <begin position="90"/>
        <end position="123"/>
    </location>
</feature>
<dbReference type="Proteomes" id="UP000190460">
    <property type="component" value="Unassembled WGS sequence"/>
</dbReference>
<dbReference type="InterPro" id="IPR023346">
    <property type="entry name" value="Lysozyme-like_dom_sf"/>
</dbReference>
<evidence type="ECO:0000256" key="3">
    <source>
        <dbReference type="SAM" id="SignalP"/>
    </source>
</evidence>
<dbReference type="STRING" id="92487.SAMN02745130_01928"/>
<gene>
    <name evidence="5" type="ORF">SAMN02745130_01928</name>
</gene>
<dbReference type="PANTHER" id="PTHR30163:SF9">
    <property type="entry name" value="MEMBRANE-BOUND LYTIC MUREIN TRANSGLYCOSYLASE B"/>
    <property type="match status" value="1"/>
</dbReference>
<dbReference type="RefSeq" id="WP_143594315.1">
    <property type="nucleotide sequence ID" value="NZ_FUYB01000007.1"/>
</dbReference>
<feature type="active site" evidence="1">
    <location>
        <position position="240"/>
    </location>
</feature>
<dbReference type="EMBL" id="FUYB01000007">
    <property type="protein sequence ID" value="SKA78781.1"/>
    <property type="molecule type" value="Genomic_DNA"/>
</dbReference>
<dbReference type="InterPro" id="IPR031304">
    <property type="entry name" value="SLT_2"/>
</dbReference>
<dbReference type="GO" id="GO:0008933">
    <property type="term" value="F:peptidoglycan lytic transglycosylase activity"/>
    <property type="evidence" value="ECO:0007669"/>
    <property type="project" value="TreeGrafter"/>
</dbReference>
<evidence type="ECO:0000313" key="6">
    <source>
        <dbReference type="Proteomes" id="UP000190460"/>
    </source>
</evidence>
<dbReference type="NCBIfam" id="TIGR02282">
    <property type="entry name" value="MltB"/>
    <property type="match status" value="1"/>
</dbReference>
<organism evidence="5 6">
    <name type="scientific">Thiothrix eikelboomii</name>
    <dbReference type="NCBI Taxonomy" id="92487"/>
    <lineage>
        <taxon>Bacteria</taxon>
        <taxon>Pseudomonadati</taxon>
        <taxon>Pseudomonadota</taxon>
        <taxon>Gammaproteobacteria</taxon>
        <taxon>Thiotrichales</taxon>
        <taxon>Thiotrichaceae</taxon>
        <taxon>Thiothrix</taxon>
    </lineage>
</organism>
<dbReference type="AlphaFoldDB" id="A0A1T4WQ92"/>
<dbReference type="OrthoDB" id="9772911at2"/>
<accession>A0A1T4WQ92</accession>
<dbReference type="Pfam" id="PF13406">
    <property type="entry name" value="SLT_2"/>
    <property type="match status" value="1"/>
</dbReference>
<dbReference type="FunFam" id="1.10.8.350:FF:000001">
    <property type="entry name" value="Lytic murein transglycosylase B"/>
    <property type="match status" value="1"/>
</dbReference>
<dbReference type="CDD" id="cd13399">
    <property type="entry name" value="Slt35-like"/>
    <property type="match status" value="1"/>
</dbReference>
<dbReference type="Gene3D" id="1.10.530.10">
    <property type="match status" value="1"/>
</dbReference>
<proteinExistence type="predicted"/>
<feature type="signal peptide" evidence="3">
    <location>
        <begin position="1"/>
        <end position="21"/>
    </location>
</feature>
<evidence type="ECO:0000259" key="4">
    <source>
        <dbReference type="Pfam" id="PF13406"/>
    </source>
</evidence>
<keyword evidence="6" id="KW-1185">Reference proteome</keyword>
<evidence type="ECO:0000256" key="1">
    <source>
        <dbReference type="PIRSR" id="PIRSR611757-1"/>
    </source>
</evidence>
<sequence>MKAGRLWLGGVMLTSCFGVLSGCTATPQKTEVSTTVDTKKLAQPATEPQIVVAAPVRPITRPASQPRKVSAAQQRLAQLRLLRQQEWERQQAAKQQQASAAPKPVRQARPVQQQAQAPSSVSYGGKGVGHYYAASLTGDFAGDPRLLSFIEQMASRGFNRNYLFGVFSQVRNRDEVARLWASPASASSPGGWYNYRSKFVTPANIQKGTQFWQQYAGHLQRAHQQYGVDPAYIVGIMGVETRWGRILGKHRVIDALTTSALTNQRRSDFFFEELANYMLMTRSERMDPLAPKGSYAGAMGYGQFMPSSFRSYAVDFDGDGIKDLWNPVDAIGSIANYFAEHGWRSGQEVAVPAEVASSDYANVPDGFKVKYSPGQLAQIGVAPKSGRWSNTARTHLVALSTVPGGYKEPWIGYHNFYVITRYNHSNYYAMAVHQLAHAVKNKVGGGN</sequence>
<dbReference type="SUPFAM" id="SSF53955">
    <property type="entry name" value="Lysozyme-like"/>
    <property type="match status" value="1"/>
</dbReference>